<dbReference type="GO" id="GO:0005516">
    <property type="term" value="F:calmodulin binding"/>
    <property type="evidence" value="ECO:0007669"/>
    <property type="project" value="TreeGrafter"/>
</dbReference>
<name>A0A6V3QVN9_9EUKA</name>
<evidence type="ECO:0000256" key="5">
    <source>
        <dbReference type="ARBA" id="ARBA00023273"/>
    </source>
</evidence>
<evidence type="ECO:0000259" key="6">
    <source>
        <dbReference type="PROSITE" id="PS51665"/>
    </source>
</evidence>
<dbReference type="InterPro" id="IPR027012">
    <property type="entry name" value="Enkurin_dom"/>
</dbReference>
<evidence type="ECO:0000256" key="2">
    <source>
        <dbReference type="ARBA" id="ARBA00004245"/>
    </source>
</evidence>
<gene>
    <name evidence="7" type="ORF">LGLO00237_LOCUS25333</name>
    <name evidence="8" type="ORF">LGLO00237_LOCUS25334</name>
</gene>
<keyword evidence="3" id="KW-0963">Cytoplasm</keyword>
<dbReference type="PANTHER" id="PTHR21490:SF0">
    <property type="entry name" value="ENKURIN"/>
    <property type="match status" value="1"/>
</dbReference>
<dbReference type="PROSITE" id="PS51665">
    <property type="entry name" value="ENKURIN"/>
    <property type="match status" value="1"/>
</dbReference>
<accession>A0A6V3QVN9</accession>
<dbReference type="InterPro" id="IPR052102">
    <property type="entry name" value="Enkurin_domain-protein"/>
</dbReference>
<dbReference type="EMBL" id="HBIV01035469">
    <property type="protein sequence ID" value="CAE0673629.1"/>
    <property type="molecule type" value="Transcribed_RNA"/>
</dbReference>
<evidence type="ECO:0000313" key="7">
    <source>
        <dbReference type="EMBL" id="CAE0673628.1"/>
    </source>
</evidence>
<keyword evidence="4" id="KW-0206">Cytoskeleton</keyword>
<comment type="subcellular location">
    <subcellularLocation>
        <location evidence="1">Cell projection</location>
        <location evidence="1">Cilium</location>
    </subcellularLocation>
    <subcellularLocation>
        <location evidence="2">Cytoplasm</location>
        <location evidence="2">Cytoskeleton</location>
    </subcellularLocation>
</comment>
<evidence type="ECO:0000256" key="1">
    <source>
        <dbReference type="ARBA" id="ARBA00004138"/>
    </source>
</evidence>
<dbReference type="Pfam" id="PF13864">
    <property type="entry name" value="Enkurin"/>
    <property type="match status" value="1"/>
</dbReference>
<evidence type="ECO:0000313" key="8">
    <source>
        <dbReference type="EMBL" id="CAE0673629.1"/>
    </source>
</evidence>
<dbReference type="AlphaFoldDB" id="A0A6V3QVN9"/>
<feature type="domain" description="Enkurin" evidence="6">
    <location>
        <begin position="14"/>
        <end position="116"/>
    </location>
</feature>
<evidence type="ECO:0000256" key="4">
    <source>
        <dbReference type="ARBA" id="ARBA00023212"/>
    </source>
</evidence>
<keyword evidence="5" id="KW-0966">Cell projection</keyword>
<evidence type="ECO:0000256" key="3">
    <source>
        <dbReference type="ARBA" id="ARBA00022490"/>
    </source>
</evidence>
<organism evidence="7">
    <name type="scientific">Lotharella globosa</name>
    <dbReference type="NCBI Taxonomy" id="91324"/>
    <lineage>
        <taxon>Eukaryota</taxon>
        <taxon>Sar</taxon>
        <taxon>Rhizaria</taxon>
        <taxon>Cercozoa</taxon>
        <taxon>Chlorarachniophyceae</taxon>
        <taxon>Lotharella</taxon>
    </lineage>
</organism>
<protein>
    <recommendedName>
        <fullName evidence="6">Enkurin domain-containing protein</fullName>
    </recommendedName>
</protein>
<proteinExistence type="predicted"/>
<dbReference type="GO" id="GO:0005856">
    <property type="term" value="C:cytoskeleton"/>
    <property type="evidence" value="ECO:0007669"/>
    <property type="project" value="UniProtKB-SubCell"/>
</dbReference>
<dbReference type="GO" id="GO:0005929">
    <property type="term" value="C:cilium"/>
    <property type="evidence" value="ECO:0007669"/>
    <property type="project" value="UniProtKB-SubCell"/>
</dbReference>
<reference evidence="7" key="1">
    <citation type="submission" date="2021-01" db="EMBL/GenBank/DDBJ databases">
        <authorList>
            <person name="Corre E."/>
            <person name="Pelletier E."/>
            <person name="Niang G."/>
            <person name="Scheremetjew M."/>
            <person name="Finn R."/>
            <person name="Kale V."/>
            <person name="Holt S."/>
            <person name="Cochrane G."/>
            <person name="Meng A."/>
            <person name="Brown T."/>
            <person name="Cohen L."/>
        </authorList>
    </citation>
    <scope>NUCLEOTIDE SEQUENCE</scope>
    <source>
        <strain evidence="7">CCCM811</strain>
    </source>
</reference>
<dbReference type="EMBL" id="HBIV01035468">
    <property type="protein sequence ID" value="CAE0673628.1"/>
    <property type="molecule type" value="Transcribed_RNA"/>
</dbReference>
<sequence length="118" mass="13964">MRYVEKPEYGKVPEYLREVKSDIEKEKQFIEQMLEKSKAASETEQKSRVMDESEKEELLDALKLKWQDVNEKYQKISHIVNHDTIGKKLRKEQYEAEMDELEAAIRKLSKGTVLISDD</sequence>
<dbReference type="PANTHER" id="PTHR21490">
    <property type="entry name" value="ENKURIN-RELATED"/>
    <property type="match status" value="1"/>
</dbReference>